<feature type="transmembrane region" description="Helical" evidence="1">
    <location>
        <begin position="18"/>
        <end position="35"/>
    </location>
</feature>
<organism evidence="2">
    <name type="scientific">Cladocopium goreaui</name>
    <dbReference type="NCBI Taxonomy" id="2562237"/>
    <lineage>
        <taxon>Eukaryota</taxon>
        <taxon>Sar</taxon>
        <taxon>Alveolata</taxon>
        <taxon>Dinophyceae</taxon>
        <taxon>Suessiales</taxon>
        <taxon>Symbiodiniaceae</taxon>
        <taxon>Cladocopium</taxon>
    </lineage>
</organism>
<dbReference type="EMBL" id="CAMXCT020003569">
    <property type="protein sequence ID" value="CAL1158534.1"/>
    <property type="molecule type" value="Genomic_DNA"/>
</dbReference>
<feature type="transmembrane region" description="Helical" evidence="1">
    <location>
        <begin position="76"/>
        <end position="99"/>
    </location>
</feature>
<comment type="caution">
    <text evidence="2">The sequence shown here is derived from an EMBL/GenBank/DDBJ whole genome shotgun (WGS) entry which is preliminary data.</text>
</comment>
<dbReference type="Proteomes" id="UP001152797">
    <property type="component" value="Unassembled WGS sequence"/>
</dbReference>
<evidence type="ECO:0000313" key="3">
    <source>
        <dbReference type="EMBL" id="CAL4792471.1"/>
    </source>
</evidence>
<keyword evidence="1" id="KW-0472">Membrane</keyword>
<evidence type="ECO:0000313" key="4">
    <source>
        <dbReference type="Proteomes" id="UP001152797"/>
    </source>
</evidence>
<keyword evidence="1" id="KW-1133">Transmembrane helix</keyword>
<evidence type="ECO:0000256" key="1">
    <source>
        <dbReference type="SAM" id="Phobius"/>
    </source>
</evidence>
<sequence>MAEEILDAATSRLLMKKTWCHGQVVAAFQGVLYFAWGYESTDLSNTWRALLTSSILLLPIWSIVSWRSMQGRRAYYAWIILAFGTILLVFYAAVIWVALEDDHPYQLGLVILTALQCMETSAYLVVVACLKESLEEDDSDVQYSLF</sequence>
<proteinExistence type="predicted"/>
<feature type="transmembrane region" description="Helical" evidence="1">
    <location>
        <begin position="47"/>
        <end position="64"/>
    </location>
</feature>
<reference evidence="2" key="1">
    <citation type="submission" date="2022-10" db="EMBL/GenBank/DDBJ databases">
        <authorList>
            <person name="Chen Y."/>
            <person name="Dougan E. K."/>
            <person name="Chan C."/>
            <person name="Rhodes N."/>
            <person name="Thang M."/>
        </authorList>
    </citation>
    <scope>NUCLEOTIDE SEQUENCE</scope>
</reference>
<reference evidence="3 4" key="2">
    <citation type="submission" date="2024-05" db="EMBL/GenBank/DDBJ databases">
        <authorList>
            <person name="Chen Y."/>
            <person name="Shah S."/>
            <person name="Dougan E. K."/>
            <person name="Thang M."/>
            <person name="Chan C."/>
        </authorList>
    </citation>
    <scope>NUCLEOTIDE SEQUENCE [LARGE SCALE GENOMIC DNA]</scope>
</reference>
<name>A0A9P1D9H2_9DINO</name>
<dbReference type="AlphaFoldDB" id="A0A9P1D9H2"/>
<accession>A0A9P1D9H2</accession>
<feature type="transmembrane region" description="Helical" evidence="1">
    <location>
        <begin position="105"/>
        <end position="130"/>
    </location>
</feature>
<dbReference type="EMBL" id="CAMXCT030003569">
    <property type="protein sequence ID" value="CAL4792471.1"/>
    <property type="molecule type" value="Genomic_DNA"/>
</dbReference>
<keyword evidence="1" id="KW-0812">Transmembrane</keyword>
<evidence type="ECO:0000313" key="2">
    <source>
        <dbReference type="EMBL" id="CAI4005159.1"/>
    </source>
</evidence>
<gene>
    <name evidence="2" type="ORF">C1SCF055_LOCUS30911</name>
</gene>
<keyword evidence="4" id="KW-1185">Reference proteome</keyword>
<dbReference type="OrthoDB" id="53190at2759"/>
<dbReference type="EMBL" id="CAMXCT010003569">
    <property type="protein sequence ID" value="CAI4005159.1"/>
    <property type="molecule type" value="Genomic_DNA"/>
</dbReference>
<protein>
    <submittedName>
        <fullName evidence="2">Uncharacterized protein</fullName>
    </submittedName>
</protein>